<dbReference type="Proteomes" id="UP001176059">
    <property type="component" value="Unassembled WGS sequence"/>
</dbReference>
<dbReference type="EMBL" id="JANVFO010000136">
    <property type="protein sequence ID" value="KAJ3710598.1"/>
    <property type="molecule type" value="Genomic_DNA"/>
</dbReference>
<evidence type="ECO:0000313" key="1">
    <source>
        <dbReference type="EMBL" id="KAJ3710598.1"/>
    </source>
</evidence>
<keyword evidence="2" id="KW-1185">Reference proteome</keyword>
<sequence>MSSYRLYVSDFADVTVTFRNKAVADGALSYYLDHFVSARVARLTYGTDCARPYNPSNIEHMRRRHTMSTRPSGKQVIPNAFSTIISKGVLVHEETEFKEHYVLESSIRSAYNHVSADIMVYRGRSSCPEWTDVEPRMFSTWCTVYADLSHVVEISGIRDGRMYFNADFEVVILFGGPEIKAQVSWRENVSLLYPSKIDLCPDNLSGERKEVGLPTLFL</sequence>
<gene>
    <name evidence="1" type="ORF">DFJ43DRAFT_1009224</name>
</gene>
<name>A0AA38MUA5_9AGAR</name>
<accession>A0AA38MUA5</accession>
<organism evidence="1 2">
    <name type="scientific">Lentinula guzmanii</name>
    <dbReference type="NCBI Taxonomy" id="2804957"/>
    <lineage>
        <taxon>Eukaryota</taxon>
        <taxon>Fungi</taxon>
        <taxon>Dikarya</taxon>
        <taxon>Basidiomycota</taxon>
        <taxon>Agaricomycotina</taxon>
        <taxon>Agaricomycetes</taxon>
        <taxon>Agaricomycetidae</taxon>
        <taxon>Agaricales</taxon>
        <taxon>Marasmiineae</taxon>
        <taxon>Omphalotaceae</taxon>
        <taxon>Lentinula</taxon>
    </lineage>
</organism>
<protein>
    <submittedName>
        <fullName evidence="1">Uncharacterized protein</fullName>
    </submittedName>
</protein>
<reference evidence="1" key="1">
    <citation type="submission" date="2022-08" db="EMBL/GenBank/DDBJ databases">
        <authorList>
            <consortium name="DOE Joint Genome Institute"/>
            <person name="Min B."/>
            <person name="Sierra-Patev S."/>
            <person name="Naranjo-Ortiz M."/>
            <person name="Looney B."/>
            <person name="Konkel Z."/>
            <person name="Slot J.C."/>
            <person name="Sakamoto Y."/>
            <person name="Steenwyk J.L."/>
            <person name="Rokas A."/>
            <person name="Carro J."/>
            <person name="Camarero S."/>
            <person name="Ferreira P."/>
            <person name="Molpeceres G."/>
            <person name="Ruiz-duenas F.J."/>
            <person name="Serrano A."/>
            <person name="Henrissat B."/>
            <person name="Drula E."/>
            <person name="Hughes K.W."/>
            <person name="Mata J.L."/>
            <person name="Ishikawa N.K."/>
            <person name="Vargas-Isla R."/>
            <person name="Ushijima S."/>
            <person name="Smith C.A."/>
            <person name="Ahrendt S."/>
            <person name="Andreopoulos W."/>
            <person name="He G."/>
            <person name="LaButti K."/>
            <person name="Lipzen A."/>
            <person name="Ng V."/>
            <person name="Riley R."/>
            <person name="Sandor L."/>
            <person name="Barry K."/>
            <person name="Martinez A.T."/>
            <person name="Xiao Y."/>
            <person name="Gibbons J.G."/>
            <person name="Terashima K."/>
            <person name="Hibbett D.S."/>
            <person name="Grigoriev I.V."/>
        </authorList>
    </citation>
    <scope>NUCLEOTIDE SEQUENCE</scope>
    <source>
        <strain evidence="1">ET3784</strain>
    </source>
</reference>
<proteinExistence type="predicted"/>
<reference evidence="1" key="2">
    <citation type="journal article" date="2023" name="Proc. Natl. Acad. Sci. U.S.A.">
        <title>A global phylogenomic analysis of the shiitake genus Lentinula.</title>
        <authorList>
            <person name="Sierra-Patev S."/>
            <person name="Min B."/>
            <person name="Naranjo-Ortiz M."/>
            <person name="Looney B."/>
            <person name="Konkel Z."/>
            <person name="Slot J.C."/>
            <person name="Sakamoto Y."/>
            <person name="Steenwyk J.L."/>
            <person name="Rokas A."/>
            <person name="Carro J."/>
            <person name="Camarero S."/>
            <person name="Ferreira P."/>
            <person name="Molpeceres G."/>
            <person name="Ruiz-Duenas F.J."/>
            <person name="Serrano A."/>
            <person name="Henrissat B."/>
            <person name="Drula E."/>
            <person name="Hughes K.W."/>
            <person name="Mata J.L."/>
            <person name="Ishikawa N.K."/>
            <person name="Vargas-Isla R."/>
            <person name="Ushijima S."/>
            <person name="Smith C.A."/>
            <person name="Donoghue J."/>
            <person name="Ahrendt S."/>
            <person name="Andreopoulos W."/>
            <person name="He G."/>
            <person name="LaButti K."/>
            <person name="Lipzen A."/>
            <person name="Ng V."/>
            <person name="Riley R."/>
            <person name="Sandor L."/>
            <person name="Barry K."/>
            <person name="Martinez A.T."/>
            <person name="Xiao Y."/>
            <person name="Gibbons J.G."/>
            <person name="Terashima K."/>
            <person name="Grigoriev I.V."/>
            <person name="Hibbett D."/>
        </authorList>
    </citation>
    <scope>NUCLEOTIDE SEQUENCE</scope>
    <source>
        <strain evidence="1">ET3784</strain>
    </source>
</reference>
<dbReference type="AlphaFoldDB" id="A0AA38MUA5"/>
<evidence type="ECO:0000313" key="2">
    <source>
        <dbReference type="Proteomes" id="UP001176059"/>
    </source>
</evidence>
<comment type="caution">
    <text evidence="1">The sequence shown here is derived from an EMBL/GenBank/DDBJ whole genome shotgun (WGS) entry which is preliminary data.</text>
</comment>